<gene>
    <name evidence="2" type="ORF">DERF_011772</name>
</gene>
<feature type="region of interest" description="Disordered" evidence="1">
    <location>
        <begin position="109"/>
        <end position="166"/>
    </location>
</feature>
<reference evidence="2" key="2">
    <citation type="journal article" date="2022" name="Res Sq">
        <title>Comparative Genomics Reveals Insights into the Divergent Evolution of Astigmatic Mites and Household Pest Adaptations.</title>
        <authorList>
            <person name="Xiong Q."/>
            <person name="Wan A.T.-Y."/>
            <person name="Liu X.-Y."/>
            <person name="Fung C.S.-H."/>
            <person name="Xiao X."/>
            <person name="Malainual N."/>
            <person name="Hou J."/>
            <person name="Wang L."/>
            <person name="Wang M."/>
            <person name="Yang K."/>
            <person name="Cui Y."/>
            <person name="Leung E."/>
            <person name="Nong W."/>
            <person name="Shin S.-K."/>
            <person name="Au S."/>
            <person name="Jeong K.Y."/>
            <person name="Chew F.T."/>
            <person name="Hui J."/>
            <person name="Leung T.F."/>
            <person name="Tungtrongchitr A."/>
            <person name="Zhong N."/>
            <person name="Liu Z."/>
            <person name="Tsui S."/>
        </authorList>
    </citation>
    <scope>NUCLEOTIDE SEQUENCE</scope>
    <source>
        <strain evidence="2">Derf</strain>
        <tissue evidence="2">Whole organism</tissue>
    </source>
</reference>
<reference evidence="2" key="1">
    <citation type="submission" date="2013-05" db="EMBL/GenBank/DDBJ databases">
        <authorList>
            <person name="Yim A.K.Y."/>
            <person name="Chan T.F."/>
            <person name="Ji K.M."/>
            <person name="Liu X.Y."/>
            <person name="Zhou J.W."/>
            <person name="Li R.Q."/>
            <person name="Yang K.Y."/>
            <person name="Li J."/>
            <person name="Li M."/>
            <person name="Law P.T.W."/>
            <person name="Wu Y.L."/>
            <person name="Cai Z.L."/>
            <person name="Qin H."/>
            <person name="Bao Y."/>
            <person name="Leung R.K.K."/>
            <person name="Ng P.K.S."/>
            <person name="Zou J."/>
            <person name="Zhong X.J."/>
            <person name="Ran P.X."/>
            <person name="Zhong N.S."/>
            <person name="Liu Z.G."/>
            <person name="Tsui S.K.W."/>
        </authorList>
    </citation>
    <scope>NUCLEOTIDE SEQUENCE</scope>
    <source>
        <strain evidence="2">Derf</strain>
        <tissue evidence="2">Whole organism</tissue>
    </source>
</reference>
<feature type="compositionally biased region" description="Polar residues" evidence="1">
    <location>
        <begin position="135"/>
        <end position="147"/>
    </location>
</feature>
<dbReference type="EMBL" id="ASGP02000005">
    <property type="protein sequence ID" value="KAH9507069.1"/>
    <property type="molecule type" value="Genomic_DNA"/>
</dbReference>
<feature type="compositionally biased region" description="Basic and acidic residues" evidence="1">
    <location>
        <begin position="648"/>
        <end position="669"/>
    </location>
</feature>
<dbReference type="Proteomes" id="UP000790347">
    <property type="component" value="Unassembled WGS sequence"/>
</dbReference>
<sequence length="669" mass="77027">MGVPVSKLNNISQPLQSSSIGMVLLVDNDENKNSTSSLSSSSSSSSSTSSEIEYRLASCNNVDDCNEYNNEDDTNHHEYIVVNNYCDNNQFDQLKYIDDSSAETVISNQQINNNDDGNKSISNSIDNKVDDESQLQDNDSGNASISDNHSDDEQQQQQHNPIATKLRKNYSITNSFNTLNLIDNNKSIMMNQFILRRHSTTNTNLNNNRLSIESSSIVQKFEYSKKFSLLIEKLTNGDLIEIRCVCNCQKSPLLGRNVENFIRSSTTMIHSNNRQRFRRSLHRQSFIQRQNYQKSMTIGHSMILANKQKHQNRRNPFQLSNLWLVGSSCVRGSMDDDDDDQHHISTRIESNTLNTDSSTLNSSDYCSEQFHYVYVDRIIRHEPLDMIISQIMFETKEKHWQLIGGNHHHHHHYLRRRHHHNHHQNGQIKSAKISIDYQIRNQYKFSQRILKQTLNVIPNVEQIRNILIESKDSYVRYNKTLLNSEHYVTLWKYGIGWSTWANQRCDILRTIRLFVERFSTLVIPDDNDHDHIASNINTSSSSSSTTSKILLQNGECLLLSSSSSSSSMENQLQTNLIVQCFGLQDRKINHAIQQWIQWQVVINNKKFNNNYQQQSPSSSTSSPPIVMMNDDDDNNNDKTIDDSNVSCHDVDVKNDDVDVVDDHPIQQKS</sequence>
<keyword evidence="3" id="KW-1185">Reference proteome</keyword>
<feature type="compositionally biased region" description="Low complexity" evidence="1">
    <location>
        <begin position="609"/>
        <end position="624"/>
    </location>
</feature>
<protein>
    <submittedName>
        <fullName evidence="2">Uncharacterized protein</fullName>
    </submittedName>
</protein>
<proteinExistence type="predicted"/>
<feature type="compositionally biased region" description="Polar residues" evidence="1">
    <location>
        <begin position="109"/>
        <end position="126"/>
    </location>
</feature>
<evidence type="ECO:0000256" key="1">
    <source>
        <dbReference type="SAM" id="MobiDB-lite"/>
    </source>
</evidence>
<name>A0A922L539_DERFA</name>
<dbReference type="AlphaFoldDB" id="A0A922L539"/>
<comment type="caution">
    <text evidence="2">The sequence shown here is derived from an EMBL/GenBank/DDBJ whole genome shotgun (WGS) entry which is preliminary data.</text>
</comment>
<evidence type="ECO:0000313" key="2">
    <source>
        <dbReference type="EMBL" id="KAH9507069.1"/>
    </source>
</evidence>
<accession>A0A922L539</accession>
<feature type="region of interest" description="Disordered" evidence="1">
    <location>
        <begin position="609"/>
        <end position="669"/>
    </location>
</feature>
<organism evidence="2 3">
    <name type="scientific">Dermatophagoides farinae</name>
    <name type="common">American house dust mite</name>
    <dbReference type="NCBI Taxonomy" id="6954"/>
    <lineage>
        <taxon>Eukaryota</taxon>
        <taxon>Metazoa</taxon>
        <taxon>Ecdysozoa</taxon>
        <taxon>Arthropoda</taxon>
        <taxon>Chelicerata</taxon>
        <taxon>Arachnida</taxon>
        <taxon>Acari</taxon>
        <taxon>Acariformes</taxon>
        <taxon>Sarcoptiformes</taxon>
        <taxon>Astigmata</taxon>
        <taxon>Psoroptidia</taxon>
        <taxon>Analgoidea</taxon>
        <taxon>Pyroglyphidae</taxon>
        <taxon>Dermatophagoidinae</taxon>
        <taxon>Dermatophagoides</taxon>
    </lineage>
</organism>
<evidence type="ECO:0000313" key="3">
    <source>
        <dbReference type="Proteomes" id="UP000790347"/>
    </source>
</evidence>